<evidence type="ECO:0000256" key="1">
    <source>
        <dbReference type="SAM" id="MobiDB-lite"/>
    </source>
</evidence>
<reference evidence="3" key="2">
    <citation type="submission" date="2015-01" db="EMBL/GenBank/DDBJ databases">
        <title>Evolutionary Origins and Diversification of the Mycorrhizal Mutualists.</title>
        <authorList>
            <consortium name="DOE Joint Genome Institute"/>
            <consortium name="Mycorrhizal Genomics Consortium"/>
            <person name="Kohler A."/>
            <person name="Kuo A."/>
            <person name="Nagy L.G."/>
            <person name="Floudas D."/>
            <person name="Copeland A."/>
            <person name="Barry K.W."/>
            <person name="Cichocki N."/>
            <person name="Veneault-Fourrey C."/>
            <person name="LaButti K."/>
            <person name="Lindquist E.A."/>
            <person name="Lipzen A."/>
            <person name="Lundell T."/>
            <person name="Morin E."/>
            <person name="Murat C."/>
            <person name="Riley R."/>
            <person name="Ohm R."/>
            <person name="Sun H."/>
            <person name="Tunlid A."/>
            <person name="Henrissat B."/>
            <person name="Grigoriev I.V."/>
            <person name="Hibbett D.S."/>
            <person name="Martin F."/>
        </authorList>
    </citation>
    <scope>NUCLEOTIDE SEQUENCE [LARGE SCALE GENOMIC DNA]</scope>
    <source>
        <strain evidence="3">Marx 270</strain>
    </source>
</reference>
<reference evidence="2 3" key="1">
    <citation type="submission" date="2014-04" db="EMBL/GenBank/DDBJ databases">
        <authorList>
            <consortium name="DOE Joint Genome Institute"/>
            <person name="Kuo A."/>
            <person name="Kohler A."/>
            <person name="Costa M.D."/>
            <person name="Nagy L.G."/>
            <person name="Floudas D."/>
            <person name="Copeland A."/>
            <person name="Barry K.W."/>
            <person name="Cichocki N."/>
            <person name="Veneault-Fourrey C."/>
            <person name="LaButti K."/>
            <person name="Lindquist E.A."/>
            <person name="Lipzen A."/>
            <person name="Lundell T."/>
            <person name="Morin E."/>
            <person name="Murat C."/>
            <person name="Sun H."/>
            <person name="Tunlid A."/>
            <person name="Henrissat B."/>
            <person name="Grigoriev I.V."/>
            <person name="Hibbett D.S."/>
            <person name="Martin F."/>
            <person name="Nordberg H.P."/>
            <person name="Cantor M.N."/>
            <person name="Hua S.X."/>
        </authorList>
    </citation>
    <scope>NUCLEOTIDE SEQUENCE [LARGE SCALE GENOMIC DNA]</scope>
    <source>
        <strain evidence="2 3">Marx 270</strain>
    </source>
</reference>
<organism evidence="2 3">
    <name type="scientific">Pisolithus tinctorius Marx 270</name>
    <dbReference type="NCBI Taxonomy" id="870435"/>
    <lineage>
        <taxon>Eukaryota</taxon>
        <taxon>Fungi</taxon>
        <taxon>Dikarya</taxon>
        <taxon>Basidiomycota</taxon>
        <taxon>Agaricomycotina</taxon>
        <taxon>Agaricomycetes</taxon>
        <taxon>Agaricomycetidae</taxon>
        <taxon>Boletales</taxon>
        <taxon>Sclerodermatineae</taxon>
        <taxon>Pisolithaceae</taxon>
        <taxon>Pisolithus</taxon>
    </lineage>
</organism>
<feature type="compositionally biased region" description="Basic residues" evidence="1">
    <location>
        <begin position="128"/>
        <end position="143"/>
    </location>
</feature>
<protein>
    <submittedName>
        <fullName evidence="2">Uncharacterized protein</fullName>
    </submittedName>
</protein>
<sequence length="143" mass="15577">MENGVATDKVYLAGEFAQEKSAVAENLKKEFSHKGCVLRLERRQVCSTCGEVDHIQSACGLRLRLQSPDMQEWAFVPVGILTRPADKPVKETGGKEQEMNPASGSKTRALVDGDKSGAPKLPSDNNRPAKKRKGNNKGKKGKN</sequence>
<dbReference type="Proteomes" id="UP000054217">
    <property type="component" value="Unassembled WGS sequence"/>
</dbReference>
<dbReference type="EMBL" id="KN832510">
    <property type="protein sequence ID" value="KIN92658.1"/>
    <property type="molecule type" value="Genomic_DNA"/>
</dbReference>
<evidence type="ECO:0000313" key="2">
    <source>
        <dbReference type="EMBL" id="KIN92658.1"/>
    </source>
</evidence>
<dbReference type="HOGENOM" id="CLU_1807006_0_0_1"/>
<gene>
    <name evidence="2" type="ORF">M404DRAFT_1009444</name>
</gene>
<feature type="compositionally biased region" description="Basic and acidic residues" evidence="1">
    <location>
        <begin position="84"/>
        <end position="98"/>
    </location>
</feature>
<proteinExistence type="predicted"/>
<keyword evidence="3" id="KW-1185">Reference proteome</keyword>
<accession>A0A0C3NAR5</accession>
<dbReference type="AlphaFoldDB" id="A0A0C3NAR5"/>
<feature type="region of interest" description="Disordered" evidence="1">
    <location>
        <begin position="84"/>
        <end position="143"/>
    </location>
</feature>
<dbReference type="InParanoid" id="A0A0C3NAR5"/>
<name>A0A0C3NAR5_PISTI</name>
<evidence type="ECO:0000313" key="3">
    <source>
        <dbReference type="Proteomes" id="UP000054217"/>
    </source>
</evidence>